<proteinExistence type="inferred from homology"/>
<evidence type="ECO:0000256" key="4">
    <source>
        <dbReference type="ARBA" id="ARBA00022723"/>
    </source>
</evidence>
<evidence type="ECO:0000256" key="2">
    <source>
        <dbReference type="ARBA" id="ARBA00007353"/>
    </source>
</evidence>
<evidence type="ECO:0000313" key="10">
    <source>
        <dbReference type="EMBL" id="OUS40000.1"/>
    </source>
</evidence>
<comment type="catalytic activity">
    <reaction evidence="9">
        <text>S-methyl-5'-thioadenosine + phosphate = 5-(methylsulfanyl)-alpha-D-ribose 1-phosphate + adenine</text>
        <dbReference type="Rhea" id="RHEA:11852"/>
        <dbReference type="ChEBI" id="CHEBI:16708"/>
        <dbReference type="ChEBI" id="CHEBI:17509"/>
        <dbReference type="ChEBI" id="CHEBI:43474"/>
        <dbReference type="ChEBI" id="CHEBI:58533"/>
        <dbReference type="EC" id="2.4.2.28"/>
    </reaction>
    <physiologicalReaction direction="left-to-right" evidence="9">
        <dbReference type="Rhea" id="RHEA:11853"/>
    </physiologicalReaction>
</comment>
<evidence type="ECO:0008006" key="12">
    <source>
        <dbReference type="Google" id="ProtNLM"/>
    </source>
</evidence>
<dbReference type="PANTHER" id="PTHR30616:SF2">
    <property type="entry name" value="PURINE NUCLEOSIDE PHOSPHORYLASE LACC1"/>
    <property type="match status" value="1"/>
</dbReference>
<dbReference type="Proteomes" id="UP000227088">
    <property type="component" value="Unassembled WGS sequence"/>
</dbReference>
<dbReference type="GO" id="GO:0017061">
    <property type="term" value="F:S-methyl-5-thioadenosine phosphorylase activity"/>
    <property type="evidence" value="ECO:0007669"/>
    <property type="project" value="UniProtKB-EC"/>
</dbReference>
<sequence length="125" mass="13336">MIIPQWPAPDNVKALATERELQLSSLTGISLPPYSRLNLGDHVSDNPAHVVANRQQLLDYASGCNDIRWLQQIHGIECPDANAIGNGHAADASFTQTSGLACAVMTADCLPVLFCDLQGRQVAAA</sequence>
<dbReference type="GO" id="GO:0016787">
    <property type="term" value="F:hydrolase activity"/>
    <property type="evidence" value="ECO:0007669"/>
    <property type="project" value="UniProtKB-KW"/>
</dbReference>
<keyword evidence="6" id="KW-0862">Zinc</keyword>
<evidence type="ECO:0000256" key="8">
    <source>
        <dbReference type="ARBA" id="ARBA00048968"/>
    </source>
</evidence>
<keyword evidence="4" id="KW-0479">Metal-binding</keyword>
<evidence type="ECO:0000256" key="1">
    <source>
        <dbReference type="ARBA" id="ARBA00000553"/>
    </source>
</evidence>
<name>A0A1Y5HSH1_OLEAN</name>
<keyword evidence="3" id="KW-0808">Transferase</keyword>
<dbReference type="InterPro" id="IPR003730">
    <property type="entry name" value="Cu_polyphenol_OxRdtase"/>
</dbReference>
<comment type="catalytic activity">
    <reaction evidence="8">
        <text>adenosine + phosphate = alpha-D-ribose 1-phosphate + adenine</text>
        <dbReference type="Rhea" id="RHEA:27642"/>
        <dbReference type="ChEBI" id="CHEBI:16335"/>
        <dbReference type="ChEBI" id="CHEBI:16708"/>
        <dbReference type="ChEBI" id="CHEBI:43474"/>
        <dbReference type="ChEBI" id="CHEBI:57720"/>
        <dbReference type="EC" id="2.4.2.1"/>
    </reaction>
    <physiologicalReaction direction="left-to-right" evidence="8">
        <dbReference type="Rhea" id="RHEA:27643"/>
    </physiologicalReaction>
</comment>
<dbReference type="PANTHER" id="PTHR30616">
    <property type="entry name" value="UNCHARACTERIZED PROTEIN YFIH"/>
    <property type="match status" value="1"/>
</dbReference>
<dbReference type="Pfam" id="PF02578">
    <property type="entry name" value="Cu-oxidase_4"/>
    <property type="match status" value="1"/>
</dbReference>
<dbReference type="SUPFAM" id="SSF64438">
    <property type="entry name" value="CNF1/YfiH-like putative cysteine hydrolases"/>
    <property type="match status" value="1"/>
</dbReference>
<evidence type="ECO:0000256" key="5">
    <source>
        <dbReference type="ARBA" id="ARBA00022801"/>
    </source>
</evidence>
<evidence type="ECO:0000256" key="7">
    <source>
        <dbReference type="ARBA" id="ARBA00047989"/>
    </source>
</evidence>
<evidence type="ECO:0000313" key="11">
    <source>
        <dbReference type="Proteomes" id="UP000227088"/>
    </source>
</evidence>
<comment type="caution">
    <text evidence="10">The sequence shown here is derived from an EMBL/GenBank/DDBJ whole genome shotgun (WGS) entry which is preliminary data.</text>
</comment>
<dbReference type="AlphaFoldDB" id="A0A1Y5HSH1"/>
<comment type="catalytic activity">
    <reaction evidence="7">
        <text>adenosine + H2O + H(+) = inosine + NH4(+)</text>
        <dbReference type="Rhea" id="RHEA:24408"/>
        <dbReference type="ChEBI" id="CHEBI:15377"/>
        <dbReference type="ChEBI" id="CHEBI:15378"/>
        <dbReference type="ChEBI" id="CHEBI:16335"/>
        <dbReference type="ChEBI" id="CHEBI:17596"/>
        <dbReference type="ChEBI" id="CHEBI:28938"/>
        <dbReference type="EC" id="3.5.4.4"/>
    </reaction>
    <physiologicalReaction direction="left-to-right" evidence="7">
        <dbReference type="Rhea" id="RHEA:24409"/>
    </physiologicalReaction>
</comment>
<evidence type="ECO:0000256" key="3">
    <source>
        <dbReference type="ARBA" id="ARBA00022679"/>
    </source>
</evidence>
<dbReference type="GO" id="GO:0005507">
    <property type="term" value="F:copper ion binding"/>
    <property type="evidence" value="ECO:0007669"/>
    <property type="project" value="TreeGrafter"/>
</dbReference>
<dbReference type="Gene3D" id="3.60.140.10">
    <property type="entry name" value="CNF1/YfiH-like putative cysteine hydrolases"/>
    <property type="match status" value="1"/>
</dbReference>
<comment type="catalytic activity">
    <reaction evidence="1">
        <text>inosine + phosphate = alpha-D-ribose 1-phosphate + hypoxanthine</text>
        <dbReference type="Rhea" id="RHEA:27646"/>
        <dbReference type="ChEBI" id="CHEBI:17368"/>
        <dbReference type="ChEBI" id="CHEBI:17596"/>
        <dbReference type="ChEBI" id="CHEBI:43474"/>
        <dbReference type="ChEBI" id="CHEBI:57720"/>
        <dbReference type="EC" id="2.4.2.1"/>
    </reaction>
    <physiologicalReaction direction="left-to-right" evidence="1">
        <dbReference type="Rhea" id="RHEA:27647"/>
    </physiologicalReaction>
</comment>
<comment type="similarity">
    <text evidence="2">Belongs to the purine nucleoside phosphorylase YfiH/LACC1 family.</text>
</comment>
<dbReference type="InterPro" id="IPR011324">
    <property type="entry name" value="Cytotoxic_necrot_fac-like_cat"/>
</dbReference>
<evidence type="ECO:0000256" key="6">
    <source>
        <dbReference type="ARBA" id="ARBA00022833"/>
    </source>
</evidence>
<reference evidence="11" key="1">
    <citation type="journal article" date="2017" name="Proc. Natl. Acad. Sci. U.S.A.">
        <title>Simulation of Deepwater Horizon oil plume reveals substrate specialization within a complex community of hydrocarbon degraders.</title>
        <authorList>
            <person name="Hu P."/>
            <person name="Dubinsky E.A."/>
            <person name="Probst A.J."/>
            <person name="Wang J."/>
            <person name="Sieber C.M.K."/>
            <person name="Tom L.M."/>
            <person name="Gardinali P."/>
            <person name="Banfield J.F."/>
            <person name="Atlas R.M."/>
            <person name="Andersen G.L."/>
        </authorList>
    </citation>
    <scope>NUCLEOTIDE SEQUENCE [LARGE SCALE GENOMIC DNA]</scope>
</reference>
<dbReference type="EMBL" id="MABE01000473">
    <property type="protein sequence ID" value="OUS40000.1"/>
    <property type="molecule type" value="Genomic_DNA"/>
</dbReference>
<dbReference type="InterPro" id="IPR038371">
    <property type="entry name" value="Cu_polyphenol_OxRdtase_sf"/>
</dbReference>
<keyword evidence="5" id="KW-0378">Hydrolase</keyword>
<protein>
    <recommendedName>
        <fullName evidence="12">Multi-copper polyphenol oxidoreductase</fullName>
    </recommendedName>
</protein>
<evidence type="ECO:0000256" key="9">
    <source>
        <dbReference type="ARBA" id="ARBA00049893"/>
    </source>
</evidence>
<feature type="non-terminal residue" evidence="10">
    <location>
        <position position="125"/>
    </location>
</feature>
<organism evidence="10 11">
    <name type="scientific">Oleispira antarctica</name>
    <dbReference type="NCBI Taxonomy" id="188908"/>
    <lineage>
        <taxon>Bacteria</taxon>
        <taxon>Pseudomonadati</taxon>
        <taxon>Pseudomonadota</taxon>
        <taxon>Gammaproteobacteria</taxon>
        <taxon>Oceanospirillales</taxon>
        <taxon>Oceanospirillaceae</taxon>
        <taxon>Oleispira</taxon>
    </lineage>
</organism>
<accession>A0A1Y5HSH1</accession>
<gene>
    <name evidence="10" type="ORF">A9R00_08270</name>
</gene>